<name>A0A1M6BMR7_9FIRM</name>
<dbReference type="PANTHER" id="PTHR43177">
    <property type="entry name" value="PROTEIN NRFC"/>
    <property type="match status" value="1"/>
</dbReference>
<keyword evidence="3" id="KW-0408">Iron</keyword>
<feature type="domain" description="4Fe-4S ferredoxin-type" evidence="5">
    <location>
        <begin position="5"/>
        <end position="35"/>
    </location>
</feature>
<dbReference type="STRING" id="1121420.SAMN02746098_04187"/>
<evidence type="ECO:0000256" key="4">
    <source>
        <dbReference type="ARBA" id="ARBA00023014"/>
    </source>
</evidence>
<evidence type="ECO:0000256" key="1">
    <source>
        <dbReference type="ARBA" id="ARBA00022485"/>
    </source>
</evidence>
<feature type="domain" description="4Fe-4S ferredoxin-type" evidence="5">
    <location>
        <begin position="51"/>
        <end position="82"/>
    </location>
</feature>
<evidence type="ECO:0000256" key="3">
    <source>
        <dbReference type="ARBA" id="ARBA00023004"/>
    </source>
</evidence>
<dbReference type="PROSITE" id="PS00198">
    <property type="entry name" value="4FE4S_FER_1"/>
    <property type="match status" value="1"/>
</dbReference>
<dbReference type="Gene3D" id="3.30.70.20">
    <property type="match status" value="2"/>
</dbReference>
<sequence>MTVRMGFVIITSRCIDCDACMVACRSENDVPLGHTRNWVKSSGVQGQFPKVSEVFQPGNCMHCDNPPCVSVCPTGASQKRSDGIVIVEDKKCIGCKYCLTACPYDARFSNSETGKADKCTLCLHRLEQGLEPACVQTCLGKSRLAGDLNDPSSVVSMLIAQYPTRILLKEVGTGPNIYYIDEAVPDIPDGK</sequence>
<keyword evidence="2" id="KW-0479">Metal-binding</keyword>
<dbReference type="PANTHER" id="PTHR43177:SF3">
    <property type="entry name" value="PROTEIN NRFC HOMOLOG"/>
    <property type="match status" value="1"/>
</dbReference>
<dbReference type="InterPro" id="IPR017900">
    <property type="entry name" value="4Fe4S_Fe_S_CS"/>
</dbReference>
<dbReference type="OrthoDB" id="9810688at2"/>
<dbReference type="InterPro" id="IPR017896">
    <property type="entry name" value="4Fe4S_Fe-S-bd"/>
</dbReference>
<dbReference type="EMBL" id="FQXJ01000019">
    <property type="protein sequence ID" value="SHI49957.1"/>
    <property type="molecule type" value="Genomic_DNA"/>
</dbReference>
<gene>
    <name evidence="6" type="ORF">SAMN02746098_04187</name>
</gene>
<organism evidence="6 7">
    <name type="scientific">Desulfosporosinus lacus DSM 15449</name>
    <dbReference type="NCBI Taxonomy" id="1121420"/>
    <lineage>
        <taxon>Bacteria</taxon>
        <taxon>Bacillati</taxon>
        <taxon>Bacillota</taxon>
        <taxon>Clostridia</taxon>
        <taxon>Eubacteriales</taxon>
        <taxon>Desulfitobacteriaceae</taxon>
        <taxon>Desulfosporosinus</taxon>
    </lineage>
</organism>
<dbReference type="GO" id="GO:0046872">
    <property type="term" value="F:metal ion binding"/>
    <property type="evidence" value="ECO:0007669"/>
    <property type="project" value="UniProtKB-KW"/>
</dbReference>
<dbReference type="CDD" id="cd10551">
    <property type="entry name" value="PsrB"/>
    <property type="match status" value="1"/>
</dbReference>
<reference evidence="7" key="1">
    <citation type="submission" date="2016-11" db="EMBL/GenBank/DDBJ databases">
        <authorList>
            <person name="Varghese N."/>
            <person name="Submissions S."/>
        </authorList>
    </citation>
    <scope>NUCLEOTIDE SEQUENCE [LARGE SCALE GENOMIC DNA]</scope>
    <source>
        <strain evidence="7">DSM 15449</strain>
    </source>
</reference>
<proteinExistence type="predicted"/>
<evidence type="ECO:0000313" key="6">
    <source>
        <dbReference type="EMBL" id="SHI49957.1"/>
    </source>
</evidence>
<accession>A0A1M6BMR7</accession>
<dbReference type="RefSeq" id="WP_073031875.1">
    <property type="nucleotide sequence ID" value="NZ_FQXJ01000019.1"/>
</dbReference>
<evidence type="ECO:0000313" key="7">
    <source>
        <dbReference type="Proteomes" id="UP000183954"/>
    </source>
</evidence>
<dbReference type="SUPFAM" id="SSF54862">
    <property type="entry name" value="4Fe-4S ferredoxins"/>
    <property type="match status" value="1"/>
</dbReference>
<evidence type="ECO:0000256" key="2">
    <source>
        <dbReference type="ARBA" id="ARBA00022723"/>
    </source>
</evidence>
<evidence type="ECO:0000259" key="5">
    <source>
        <dbReference type="PROSITE" id="PS51379"/>
    </source>
</evidence>
<dbReference type="Proteomes" id="UP000183954">
    <property type="component" value="Unassembled WGS sequence"/>
</dbReference>
<keyword evidence="4" id="KW-0411">Iron-sulfur</keyword>
<dbReference type="Pfam" id="PF13247">
    <property type="entry name" value="Fer4_11"/>
    <property type="match status" value="1"/>
</dbReference>
<dbReference type="InterPro" id="IPR050954">
    <property type="entry name" value="ET_IronSulfur_Cluster-Binding"/>
</dbReference>
<dbReference type="PROSITE" id="PS51379">
    <property type="entry name" value="4FE4S_FER_2"/>
    <property type="match status" value="3"/>
</dbReference>
<dbReference type="GO" id="GO:0051539">
    <property type="term" value="F:4 iron, 4 sulfur cluster binding"/>
    <property type="evidence" value="ECO:0007669"/>
    <property type="project" value="UniProtKB-KW"/>
</dbReference>
<feature type="domain" description="4Fe-4S ferredoxin-type" evidence="5">
    <location>
        <begin position="83"/>
        <end position="112"/>
    </location>
</feature>
<keyword evidence="1" id="KW-0004">4Fe-4S</keyword>
<keyword evidence="7" id="KW-1185">Reference proteome</keyword>
<dbReference type="AlphaFoldDB" id="A0A1M6BMR7"/>
<protein>
    <submittedName>
        <fullName evidence="6">Tetrathionate reductase subunit B</fullName>
    </submittedName>
</protein>